<name>A0A1W6AEC9_BACMY</name>
<proteinExistence type="predicted"/>
<reference evidence="1 2" key="1">
    <citation type="submission" date="2017-04" db="EMBL/GenBank/DDBJ databases">
        <title>The Characteristic of a Fine Plant Growth-Promoting Rhizobacteria Bacillus mycoides Gnyt1 and its Whole Genome Sequencing Analysis.</title>
        <authorList>
            <person name="Li J.H."/>
            <person name="Yao T."/>
        </authorList>
    </citation>
    <scope>NUCLEOTIDE SEQUENCE [LARGE SCALE GENOMIC DNA]</scope>
    <source>
        <strain evidence="1 2">Gnyt1</strain>
    </source>
</reference>
<gene>
    <name evidence="1" type="ORF">B7492_24810</name>
</gene>
<dbReference type="Proteomes" id="UP000192932">
    <property type="component" value="Chromosome"/>
</dbReference>
<organism evidence="1 2">
    <name type="scientific">Bacillus mycoides</name>
    <dbReference type="NCBI Taxonomy" id="1405"/>
    <lineage>
        <taxon>Bacteria</taxon>
        <taxon>Bacillati</taxon>
        <taxon>Bacillota</taxon>
        <taxon>Bacilli</taxon>
        <taxon>Bacillales</taxon>
        <taxon>Bacillaceae</taxon>
        <taxon>Bacillus</taxon>
        <taxon>Bacillus cereus group</taxon>
    </lineage>
</organism>
<accession>A0A1W6AEC9</accession>
<evidence type="ECO:0000313" key="2">
    <source>
        <dbReference type="Proteomes" id="UP000192932"/>
    </source>
</evidence>
<sequence>MITLYEKILSARERKHAYHTYDIELTPLTDAGKVLFGRMDLLKEERDGQVKNWLKNALSRNKSNFKPNDKYTFYYDDPNESEDQRVNEVLRYVENKIHSKWETSTKWGNLKSPILGVDYSVKIGKRVDVIDAPQKSGLRQKPLKNPAIDVEGKEVTDTLVTEG</sequence>
<protein>
    <submittedName>
        <fullName evidence="1">Uncharacterized protein</fullName>
    </submittedName>
</protein>
<evidence type="ECO:0000313" key="1">
    <source>
        <dbReference type="EMBL" id="ARJ24228.1"/>
    </source>
</evidence>
<dbReference type="EMBL" id="CP020743">
    <property type="protein sequence ID" value="ARJ24228.1"/>
    <property type="molecule type" value="Genomic_DNA"/>
</dbReference>
<dbReference type="AlphaFoldDB" id="A0A1W6AEC9"/>
<dbReference type="RefSeq" id="WP_085312519.1">
    <property type="nucleotide sequence ID" value="NZ_CP020743.1"/>
</dbReference>